<proteinExistence type="predicted"/>
<reference evidence="1 2" key="1">
    <citation type="submission" date="2017-12" db="EMBL/GenBank/DDBJ databases">
        <authorList>
            <person name="Hurst M.R.H."/>
        </authorList>
    </citation>
    <scope>NUCLEOTIDE SEQUENCE [LARGE SCALE GENOMIC DNA]</scope>
    <source>
        <strain evidence="1 2">TH11417</strain>
    </source>
</reference>
<protein>
    <submittedName>
        <fullName evidence="1">Uncharacterized protein</fullName>
    </submittedName>
</protein>
<accession>A0A2L0D3T6</accession>
<keyword evidence="2" id="KW-1185">Reference proteome</keyword>
<evidence type="ECO:0000313" key="2">
    <source>
        <dbReference type="Proteomes" id="UP000238956"/>
    </source>
</evidence>
<reference evidence="1 2" key="2">
    <citation type="submission" date="2018-02" db="EMBL/GenBank/DDBJ databases">
        <title>Whole genome sequencing analysis of Streptococcus pluranimalium isolated from cattle infected mastitis in China.</title>
        <authorList>
            <person name="Zhang J.-R."/>
            <person name="Hu G.-Z."/>
        </authorList>
    </citation>
    <scope>NUCLEOTIDE SEQUENCE [LARGE SCALE GENOMIC DNA]</scope>
    <source>
        <strain evidence="1 2">TH11417</strain>
    </source>
</reference>
<dbReference type="EMBL" id="CP025536">
    <property type="protein sequence ID" value="AUW96466.1"/>
    <property type="molecule type" value="Genomic_DNA"/>
</dbReference>
<sequence length="89" mass="10962">MFAKNEYYLIKQRKNCKKLTTLVVYKEEEQKNCLAMLRIRSYRKVIIVFKCCRFLECCRFLTKNDRKIRHFPHFSCHGLPCNRNEDFYV</sequence>
<dbReference type="Proteomes" id="UP000238956">
    <property type="component" value="Chromosome"/>
</dbReference>
<gene>
    <name evidence="1" type="ORF">C0J00_04750</name>
</gene>
<dbReference type="AlphaFoldDB" id="A0A2L0D3T6"/>
<dbReference type="KEGG" id="splr:C0J00_04750"/>
<organism evidence="1 2">
    <name type="scientific">Streptococcus pluranimalium</name>
    <dbReference type="NCBI Taxonomy" id="82348"/>
    <lineage>
        <taxon>Bacteria</taxon>
        <taxon>Bacillati</taxon>
        <taxon>Bacillota</taxon>
        <taxon>Bacilli</taxon>
        <taxon>Lactobacillales</taxon>
        <taxon>Streptococcaceae</taxon>
        <taxon>Streptococcus</taxon>
    </lineage>
</organism>
<name>A0A2L0D3T6_9STRE</name>
<evidence type="ECO:0000313" key="1">
    <source>
        <dbReference type="EMBL" id="AUW96466.1"/>
    </source>
</evidence>